<dbReference type="STRING" id="1274631.LMTR13_24210"/>
<evidence type="ECO:0000313" key="2">
    <source>
        <dbReference type="Proteomes" id="UP000092839"/>
    </source>
</evidence>
<accession>A0A1B1UJ48</accession>
<dbReference type="EMBL" id="CP016428">
    <property type="protein sequence ID" value="ANW02801.1"/>
    <property type="molecule type" value="Genomic_DNA"/>
</dbReference>
<name>A0A1B1UJ48_9BRAD</name>
<protein>
    <submittedName>
        <fullName evidence="1">Uncharacterized protein</fullName>
    </submittedName>
</protein>
<dbReference type="SUPFAM" id="SSF55811">
    <property type="entry name" value="Nudix"/>
    <property type="match status" value="1"/>
</dbReference>
<dbReference type="Proteomes" id="UP000092839">
    <property type="component" value="Chromosome"/>
</dbReference>
<proteinExistence type="predicted"/>
<keyword evidence="2" id="KW-1185">Reference proteome</keyword>
<dbReference type="KEGG" id="bic:LMTR13_24210"/>
<organism evidence="1 2">
    <name type="scientific">Bradyrhizobium icense</name>
    <dbReference type="NCBI Taxonomy" id="1274631"/>
    <lineage>
        <taxon>Bacteria</taxon>
        <taxon>Pseudomonadati</taxon>
        <taxon>Pseudomonadota</taxon>
        <taxon>Alphaproteobacteria</taxon>
        <taxon>Hyphomicrobiales</taxon>
        <taxon>Nitrobacteraceae</taxon>
        <taxon>Bradyrhizobium</taxon>
    </lineage>
</organism>
<dbReference type="InterPro" id="IPR015797">
    <property type="entry name" value="NUDIX_hydrolase-like_dom_sf"/>
</dbReference>
<gene>
    <name evidence="1" type="ORF">LMTR13_24210</name>
</gene>
<dbReference type="Gene3D" id="3.90.79.10">
    <property type="entry name" value="Nucleoside Triphosphate Pyrophosphohydrolase"/>
    <property type="match status" value="1"/>
</dbReference>
<dbReference type="AlphaFoldDB" id="A0A1B1UJ48"/>
<evidence type="ECO:0000313" key="1">
    <source>
        <dbReference type="EMBL" id="ANW02801.1"/>
    </source>
</evidence>
<reference evidence="1 2" key="1">
    <citation type="submission" date="2016-07" db="EMBL/GenBank/DDBJ databases">
        <title>Complete genome sequence of Bradyrhizobium icense LMTR 13T, a potential inoculant strain isolated from lima bean (Phaseolus lunatus) in Peru.</title>
        <authorList>
            <person name="Ormeno-Orrillo E."/>
            <person name="Duran D."/>
            <person name="Rogel M.A."/>
            <person name="Rey L."/>
            <person name="Imperial J."/>
            <person name="Ruiz-Argueso T."/>
            <person name="Martinez-Romero E."/>
        </authorList>
    </citation>
    <scope>NUCLEOTIDE SEQUENCE [LARGE SCALE GENOMIC DNA]</scope>
    <source>
        <strain evidence="1 2">LMTR 13</strain>
    </source>
</reference>
<sequence length="156" mass="17457">MPRRDVKSSIQCEHLISQVAEVALETVDRPVLEGELIELKVRCGPGQAVDQFAGPETFHMIFLSRIRWEISGPRIEEMARSSKLLASKRGRLLLVRRRRDKLCIYPGGRRRGHETAEQCLWREIKAPACGVAGVRQAEAASCRAFSCAMSCSQHVG</sequence>